<organism evidence="2 3">
    <name type="scientific">Symbiodinium microadriaticum</name>
    <name type="common">Dinoflagellate</name>
    <name type="synonym">Zooxanthella microadriatica</name>
    <dbReference type="NCBI Taxonomy" id="2951"/>
    <lineage>
        <taxon>Eukaryota</taxon>
        <taxon>Sar</taxon>
        <taxon>Alveolata</taxon>
        <taxon>Dinophyceae</taxon>
        <taxon>Suessiales</taxon>
        <taxon>Symbiodiniaceae</taxon>
        <taxon>Symbiodinium</taxon>
    </lineage>
</organism>
<keyword evidence="3" id="KW-1185">Reference proteome</keyword>
<feature type="compositionally biased region" description="Low complexity" evidence="1">
    <location>
        <begin position="767"/>
        <end position="778"/>
    </location>
</feature>
<dbReference type="Proteomes" id="UP000186817">
    <property type="component" value="Unassembled WGS sequence"/>
</dbReference>
<proteinExistence type="predicted"/>
<evidence type="ECO:0000256" key="1">
    <source>
        <dbReference type="SAM" id="MobiDB-lite"/>
    </source>
</evidence>
<evidence type="ECO:0000313" key="2">
    <source>
        <dbReference type="EMBL" id="OLP89458.1"/>
    </source>
</evidence>
<dbReference type="AlphaFoldDB" id="A0A1Q9D2R6"/>
<accession>A0A1Q9D2R6</accession>
<protein>
    <submittedName>
        <fullName evidence="2">Uncharacterized protein</fullName>
    </submittedName>
</protein>
<evidence type="ECO:0000313" key="3">
    <source>
        <dbReference type="Proteomes" id="UP000186817"/>
    </source>
</evidence>
<sequence length="943" mass="102239">MREFRWSWADVGLLKSGLAKAGAGWHSADRAGQAIEKLERLKLKDRARPLHFIVKGKKEFRFADAGQAVAFLRPLADADALRAVKTRKPLQDVDQLLGELPDAQKARISRSLHCPSGHPIQRKGESLKWYQDAKTCDACRKPICAKSDYWRCTKNCKYNVCHHCFQDAGNNAALLFAEHCSESLANTSQASTSEGPPSDEVLADGPCVELTVHFQGRRETAAFDSARPLAPQMSALEHALHSEVWAEDDDGSCAQEVLQSELQLQAIPPGADVAAEPVTQLASSSWWQSCDLASMMERHLEETREDPLEYFRGHTNRCAKEELATEVLNQGGLSVFLGALRAENAAAELASTGLCAFLQHPRRRAEVVELLSKDWQTYGPRLMPALLRALVSDGPPARASMALLLWLLEEVEGAPGAFHAAAMRQEADDGAPGYRQLAATAHGAAALRRAQQKAPVALRESMCEAVDAEVHGGFMEDLLKEQSSHEVLSILTASCATPQAACTELQRQQATQIKEEKKFTEMLQGKLRQSHRALQAMAPLVKLGDPDLERTLASILQNGWESAFRRPFGEGEVVRKPNAIIDILSKIQFELTTLNDAARHDFAHKVEHSEDPRAVQLVSELCPDLEARDEKGLRAMDYAMQNPSSEVADQLLKVSRARACQSFGPLEDDVYGQNLEVIQEHEPPSAVSISDPKLSEIKQSVVLGKDGETEHGTIGALFVLRTQLSAALRENEDSLKSGVKEFIRDVAGSDNISASASECEPVPEPPASVAASSPDASPTPREVPTEAASPKLLAPPRGKAKGKGKGPQLPSPSPSPSEGSSAASDIGDATPTPSSSKGKGKSKGPPPAPGSRPAGAETGEKGKGKGKGKAAVEPTKPTVKPMQDLKTLPWTRYVVGAQLQQGTIWDKVNVVYDEDHIMESLPLEAPVNARANVRTCRIYWPCQ</sequence>
<gene>
    <name evidence="2" type="ORF">AK812_SmicGene29080</name>
</gene>
<dbReference type="EMBL" id="LSRX01000759">
    <property type="protein sequence ID" value="OLP89458.1"/>
    <property type="molecule type" value="Genomic_DNA"/>
</dbReference>
<reference evidence="2 3" key="1">
    <citation type="submission" date="2016-02" db="EMBL/GenBank/DDBJ databases">
        <title>Genome analysis of coral dinoflagellate symbionts highlights evolutionary adaptations to a symbiotic lifestyle.</title>
        <authorList>
            <person name="Aranda M."/>
            <person name="Li Y."/>
            <person name="Liew Y.J."/>
            <person name="Baumgarten S."/>
            <person name="Simakov O."/>
            <person name="Wilson M."/>
            <person name="Piel J."/>
            <person name="Ashoor H."/>
            <person name="Bougouffa S."/>
            <person name="Bajic V.B."/>
            <person name="Ryu T."/>
            <person name="Ravasi T."/>
            <person name="Bayer T."/>
            <person name="Micklem G."/>
            <person name="Kim H."/>
            <person name="Bhak J."/>
            <person name="Lajeunesse T.C."/>
            <person name="Voolstra C.R."/>
        </authorList>
    </citation>
    <scope>NUCLEOTIDE SEQUENCE [LARGE SCALE GENOMIC DNA]</scope>
    <source>
        <strain evidence="2 3">CCMP2467</strain>
    </source>
</reference>
<feature type="region of interest" description="Disordered" evidence="1">
    <location>
        <begin position="754"/>
        <end position="877"/>
    </location>
</feature>
<name>A0A1Q9D2R6_SYMMI</name>
<comment type="caution">
    <text evidence="2">The sequence shown here is derived from an EMBL/GenBank/DDBJ whole genome shotgun (WGS) entry which is preliminary data.</text>
</comment>